<dbReference type="Pfam" id="PF00691">
    <property type="entry name" value="OmpA"/>
    <property type="match status" value="1"/>
</dbReference>
<evidence type="ECO:0000256" key="6">
    <source>
        <dbReference type="SAM" id="MobiDB-lite"/>
    </source>
</evidence>
<dbReference type="InterPro" id="IPR028974">
    <property type="entry name" value="TSP_type-3_rpt"/>
</dbReference>
<dbReference type="Proteomes" id="UP001500185">
    <property type="component" value="Unassembled WGS sequence"/>
</dbReference>
<feature type="signal peptide" evidence="7">
    <location>
        <begin position="1"/>
        <end position="22"/>
    </location>
</feature>
<dbReference type="PROSITE" id="PS51123">
    <property type="entry name" value="OMPA_2"/>
    <property type="match status" value="1"/>
</dbReference>
<gene>
    <name evidence="9" type="ORF">GCM10009433_05860</name>
</gene>
<dbReference type="EMBL" id="BAAAGG010000005">
    <property type="protein sequence ID" value="GAA0753536.1"/>
    <property type="molecule type" value="Genomic_DNA"/>
</dbReference>
<accession>A0ABN1K377</accession>
<dbReference type="InterPro" id="IPR018247">
    <property type="entry name" value="EF_Hand_1_Ca_BS"/>
</dbReference>
<evidence type="ECO:0000259" key="8">
    <source>
        <dbReference type="PROSITE" id="PS51123"/>
    </source>
</evidence>
<sequence>MKKLNKLFLLFALTLGVATTQAQDENNPWAVVIGTNAVDFYAAGNDNSPGVIGSGEIFDEYFNLDDHWNFLSSVSYLEVKRYVGDGFSARLSGSVNQIDQLGSVPADDLSFYNLGAGVEYNFKHLLNTQFFDPFLGIGAGYYWLDDSGASTFDTGLGINFWFNDNIAFTVKSTYATAFEDDNYDYFQHSAGITISFGGTDTDGDGVYDKDDECPNTPGLAEFNGCPDSDGDGIVDKDDECPDTAGLAEFNGCPDTDGDGIPDPKDECPNEAGTKALNGCPDADSDGVADKNDECPNEAGPKENNGCPYPDTDGDGVLDKDDMCPDVAGTKANNGCPEVTEEVQKELNEYAKTINFATGKTTITADSEEALEAIISILDEYPNAKFTVEGHTDSVGSDQNNKRLSEARALAVKSYLVENGVDEFRLSSAGFGEEKPVASNNTRAGRAENRRVEINLKK</sequence>
<dbReference type="InterPro" id="IPR036737">
    <property type="entry name" value="OmpA-like_sf"/>
</dbReference>
<dbReference type="InterPro" id="IPR006665">
    <property type="entry name" value="OmpA-like"/>
</dbReference>
<feature type="region of interest" description="Disordered" evidence="6">
    <location>
        <begin position="249"/>
        <end position="311"/>
    </location>
</feature>
<dbReference type="SUPFAM" id="SSF103088">
    <property type="entry name" value="OmpA-like"/>
    <property type="match status" value="1"/>
</dbReference>
<dbReference type="PANTHER" id="PTHR30329:SF21">
    <property type="entry name" value="LIPOPROTEIN YIAD-RELATED"/>
    <property type="match status" value="1"/>
</dbReference>
<evidence type="ECO:0000256" key="2">
    <source>
        <dbReference type="ARBA" id="ARBA00022729"/>
    </source>
</evidence>
<dbReference type="SUPFAM" id="SSF103647">
    <property type="entry name" value="TSP type-3 repeat"/>
    <property type="match status" value="1"/>
</dbReference>
<dbReference type="Gene3D" id="3.30.1330.60">
    <property type="entry name" value="OmpA-like domain"/>
    <property type="match status" value="1"/>
</dbReference>
<dbReference type="PROSITE" id="PS00018">
    <property type="entry name" value="EF_HAND_1"/>
    <property type="match status" value="1"/>
</dbReference>
<keyword evidence="2 7" id="KW-0732">Signal</keyword>
<evidence type="ECO:0000313" key="9">
    <source>
        <dbReference type="EMBL" id="GAA0753536.1"/>
    </source>
</evidence>
<keyword evidence="10" id="KW-1185">Reference proteome</keyword>
<name>A0ABN1K377_9FLAO</name>
<dbReference type="InterPro" id="IPR050330">
    <property type="entry name" value="Bact_OuterMem_StrucFunc"/>
</dbReference>
<dbReference type="InterPro" id="IPR003367">
    <property type="entry name" value="Thrombospondin_3-like_rpt"/>
</dbReference>
<dbReference type="PANTHER" id="PTHR30329">
    <property type="entry name" value="STATOR ELEMENT OF FLAGELLAR MOTOR COMPLEX"/>
    <property type="match status" value="1"/>
</dbReference>
<feature type="domain" description="OmpA-like" evidence="8">
    <location>
        <begin position="342"/>
        <end position="457"/>
    </location>
</feature>
<organism evidence="9 10">
    <name type="scientific">Psychroflexus lacisalsi</name>
    <dbReference type="NCBI Taxonomy" id="503928"/>
    <lineage>
        <taxon>Bacteria</taxon>
        <taxon>Pseudomonadati</taxon>
        <taxon>Bacteroidota</taxon>
        <taxon>Flavobacteriia</taxon>
        <taxon>Flavobacteriales</taxon>
        <taxon>Flavobacteriaceae</taxon>
        <taxon>Psychroflexus</taxon>
    </lineage>
</organism>
<feature type="compositionally biased region" description="Basic and acidic residues" evidence="6">
    <location>
        <begin position="444"/>
        <end position="457"/>
    </location>
</feature>
<dbReference type="PRINTS" id="PR01021">
    <property type="entry name" value="OMPADOMAIN"/>
</dbReference>
<evidence type="ECO:0000256" key="3">
    <source>
        <dbReference type="ARBA" id="ARBA00023136"/>
    </source>
</evidence>
<evidence type="ECO:0000313" key="10">
    <source>
        <dbReference type="Proteomes" id="UP001500185"/>
    </source>
</evidence>
<evidence type="ECO:0000256" key="7">
    <source>
        <dbReference type="SAM" id="SignalP"/>
    </source>
</evidence>
<comment type="caution">
    <text evidence="9">The sequence shown here is derived from an EMBL/GenBank/DDBJ whole genome shotgun (WGS) entry which is preliminary data.</text>
</comment>
<dbReference type="Gene3D" id="2.40.160.20">
    <property type="match status" value="1"/>
</dbReference>
<dbReference type="Pfam" id="PF02412">
    <property type="entry name" value="TSP_3"/>
    <property type="match status" value="4"/>
</dbReference>
<dbReference type="InterPro" id="IPR027385">
    <property type="entry name" value="Beta-barrel_OMP"/>
</dbReference>
<evidence type="ECO:0000256" key="4">
    <source>
        <dbReference type="ARBA" id="ARBA00023237"/>
    </source>
</evidence>
<comment type="subcellular location">
    <subcellularLocation>
        <location evidence="1">Cell outer membrane</location>
    </subcellularLocation>
</comment>
<protein>
    <submittedName>
        <fullName evidence="9">OmpA family protein</fullName>
    </submittedName>
</protein>
<dbReference type="CDD" id="cd07185">
    <property type="entry name" value="OmpA_C-like"/>
    <property type="match status" value="1"/>
</dbReference>
<feature type="chain" id="PRO_5046771621" evidence="7">
    <location>
        <begin position="23"/>
        <end position="457"/>
    </location>
</feature>
<reference evidence="9 10" key="1">
    <citation type="journal article" date="2019" name="Int. J. Syst. Evol. Microbiol.">
        <title>The Global Catalogue of Microorganisms (GCM) 10K type strain sequencing project: providing services to taxonomists for standard genome sequencing and annotation.</title>
        <authorList>
            <consortium name="The Broad Institute Genomics Platform"/>
            <consortium name="The Broad Institute Genome Sequencing Center for Infectious Disease"/>
            <person name="Wu L."/>
            <person name="Ma J."/>
        </authorList>
    </citation>
    <scope>NUCLEOTIDE SEQUENCE [LARGE SCALE GENOMIC DNA]</scope>
    <source>
        <strain evidence="9 10">JCM 16231</strain>
    </source>
</reference>
<keyword evidence="4" id="KW-0998">Cell outer membrane</keyword>
<proteinExistence type="predicted"/>
<dbReference type="InterPro" id="IPR006664">
    <property type="entry name" value="OMP_bac"/>
</dbReference>
<dbReference type="RefSeq" id="WP_224453144.1">
    <property type="nucleotide sequence ID" value="NZ_BAAAGG010000005.1"/>
</dbReference>
<evidence type="ECO:0000256" key="5">
    <source>
        <dbReference type="PROSITE-ProRule" id="PRU00473"/>
    </source>
</evidence>
<evidence type="ECO:0000256" key="1">
    <source>
        <dbReference type="ARBA" id="ARBA00004442"/>
    </source>
</evidence>
<keyword evidence="3 5" id="KW-0472">Membrane</keyword>
<dbReference type="Pfam" id="PF13505">
    <property type="entry name" value="OMP_b-brl"/>
    <property type="match status" value="1"/>
</dbReference>
<feature type="region of interest" description="Disordered" evidence="6">
    <location>
        <begin position="428"/>
        <end position="457"/>
    </location>
</feature>